<evidence type="ECO:0000313" key="4">
    <source>
        <dbReference type="Proteomes" id="UP000007939"/>
    </source>
</evidence>
<dbReference type="Pfam" id="PF00106">
    <property type="entry name" value="adh_short"/>
    <property type="match status" value="1"/>
</dbReference>
<dbReference type="PANTHER" id="PTHR43658:SF8">
    <property type="entry name" value="17-BETA-HYDROXYSTEROID DEHYDROGENASE 14-RELATED"/>
    <property type="match status" value="1"/>
</dbReference>
<proteinExistence type="inferred from homology"/>
<dbReference type="OrthoDB" id="9803333at2"/>
<dbReference type="CDD" id="cd05233">
    <property type="entry name" value="SDR_c"/>
    <property type="match status" value="1"/>
</dbReference>
<dbReference type="GO" id="GO:0004316">
    <property type="term" value="F:3-oxoacyl-[acyl-carrier-protein] reductase (NADPH) activity"/>
    <property type="evidence" value="ECO:0007669"/>
    <property type="project" value="UniProtKB-EC"/>
</dbReference>
<gene>
    <name evidence="3" type="ordered locus">Spico_0485</name>
</gene>
<dbReference type="PRINTS" id="PR00080">
    <property type="entry name" value="SDRFAMILY"/>
</dbReference>
<dbReference type="InterPro" id="IPR002347">
    <property type="entry name" value="SDR_fam"/>
</dbReference>
<dbReference type="KEGG" id="scc:Spico_0485"/>
<keyword evidence="1 3" id="KW-0560">Oxidoreductase</keyword>
<dbReference type="PRINTS" id="PR00081">
    <property type="entry name" value="GDHRDH"/>
</dbReference>
<dbReference type="RefSeq" id="WP_013739109.1">
    <property type="nucleotide sequence ID" value="NC_015436.1"/>
</dbReference>
<dbReference type="eggNOG" id="COG1028">
    <property type="taxonomic scope" value="Bacteria"/>
</dbReference>
<dbReference type="STRING" id="760011.Spico_0485"/>
<dbReference type="EC" id="1.1.1.100" evidence="3"/>
<dbReference type="Proteomes" id="UP000007939">
    <property type="component" value="Chromosome"/>
</dbReference>
<dbReference type="SUPFAM" id="SSF51735">
    <property type="entry name" value="NAD(P)-binding Rossmann-fold domains"/>
    <property type="match status" value="1"/>
</dbReference>
<dbReference type="InterPro" id="IPR036291">
    <property type="entry name" value="NAD(P)-bd_dom_sf"/>
</dbReference>
<accession>F4GJ73</accession>
<dbReference type="Pfam" id="PF13561">
    <property type="entry name" value="adh_short_C2"/>
    <property type="match status" value="1"/>
</dbReference>
<sequence>MGEFTGKRVVITGGALGIGFATAEIFVKAGARVAILEIEESYAQGTLSRLGGEAADVLFLPCDVSDALAVEKNLAVLMERFSGIDILVNVAGWELNKPFLDTTWDEYRAVMDENVGGAFLVSREVARLMIGSIPADNTSMCEAHRRGAEAQAQPPVMVRKSGGVIINVAGALCRGGHEGYALYQASKAALIALTRSMAAELLPYGIRVNSVSPGFVLSPGLRVGLRGTGNEEKALREFKEKQPLKRYGMTQEIARTIMAACGGDFAFAWGSDILVDGGYTLA</sequence>
<reference evidence="4" key="1">
    <citation type="submission" date="2011-04" db="EMBL/GenBank/DDBJ databases">
        <title>The complete genome of Spirochaeta coccoides DSM 17374.</title>
        <authorList>
            <person name="Lucas S."/>
            <person name="Copeland A."/>
            <person name="Lapidus A."/>
            <person name="Bruce D."/>
            <person name="Goodwin L."/>
            <person name="Pitluck S."/>
            <person name="Peters L."/>
            <person name="Kyrpides N."/>
            <person name="Mavromatis K."/>
            <person name="Pagani I."/>
            <person name="Ivanova N."/>
            <person name="Ovchinnikova G."/>
            <person name="Lu M."/>
            <person name="Detter J.C."/>
            <person name="Tapia R."/>
            <person name="Han C."/>
            <person name="Land M."/>
            <person name="Hauser L."/>
            <person name="Markowitz V."/>
            <person name="Cheng J.-F."/>
            <person name="Hugenholtz P."/>
            <person name="Woyke T."/>
            <person name="Wu D."/>
            <person name="Spring S."/>
            <person name="Schroeder M."/>
            <person name="Brambilla E."/>
            <person name="Klenk H.-P."/>
            <person name="Eisen J.A."/>
        </authorList>
    </citation>
    <scope>NUCLEOTIDE SEQUENCE [LARGE SCALE GENOMIC DNA]</scope>
    <source>
        <strain evidence="4">ATCC BAA-1237 / DSM 17374 / SPN1</strain>
    </source>
</reference>
<organism evidence="3 4">
    <name type="scientific">Parasphaerochaeta coccoides (strain ATCC BAA-1237 / DSM 17374 / SPN1)</name>
    <name type="common">Sphaerochaeta coccoides</name>
    <dbReference type="NCBI Taxonomy" id="760011"/>
    <lineage>
        <taxon>Bacteria</taxon>
        <taxon>Pseudomonadati</taxon>
        <taxon>Spirochaetota</taxon>
        <taxon>Spirochaetia</taxon>
        <taxon>Spirochaetales</taxon>
        <taxon>Sphaerochaetaceae</taxon>
        <taxon>Parasphaerochaeta</taxon>
    </lineage>
</organism>
<dbReference type="PANTHER" id="PTHR43658">
    <property type="entry name" value="SHORT-CHAIN DEHYDROGENASE/REDUCTASE"/>
    <property type="match status" value="1"/>
</dbReference>
<dbReference type="AlphaFoldDB" id="F4GJ73"/>
<evidence type="ECO:0000313" key="3">
    <source>
        <dbReference type="EMBL" id="AEC01713.1"/>
    </source>
</evidence>
<comment type="similarity">
    <text evidence="2">Belongs to the short-chain dehydrogenases/reductases (SDR) family.</text>
</comment>
<reference evidence="3 4" key="2">
    <citation type="journal article" date="2012" name="Stand. Genomic Sci.">
        <title>Complete genome sequence of the termite hindgut bacterium Spirochaeta coccoides type strain (SPN1(T)), reclassification in the genus Sphaerochaeta as Sphaerochaeta coccoides comb. nov. and emendations of the family Spirochaetaceae and the genus Sphaerochaeta.</title>
        <authorList>
            <person name="Abt B."/>
            <person name="Han C."/>
            <person name="Scheuner C."/>
            <person name="Lu M."/>
            <person name="Lapidus A."/>
            <person name="Nolan M."/>
            <person name="Lucas S."/>
            <person name="Hammon N."/>
            <person name="Deshpande S."/>
            <person name="Cheng J.F."/>
            <person name="Tapia R."/>
            <person name="Goodwin L.A."/>
            <person name="Pitluck S."/>
            <person name="Liolios K."/>
            <person name="Pagani I."/>
            <person name="Ivanova N."/>
            <person name="Mavromatis K."/>
            <person name="Mikhailova N."/>
            <person name="Huntemann M."/>
            <person name="Pati A."/>
            <person name="Chen A."/>
            <person name="Palaniappan K."/>
            <person name="Land M."/>
            <person name="Hauser L."/>
            <person name="Brambilla E.M."/>
            <person name="Rohde M."/>
            <person name="Spring S."/>
            <person name="Gronow S."/>
            <person name="Goker M."/>
            <person name="Woyke T."/>
            <person name="Bristow J."/>
            <person name="Eisen J.A."/>
            <person name="Markowitz V."/>
            <person name="Hugenholtz P."/>
            <person name="Kyrpides N.C."/>
            <person name="Klenk H.P."/>
            <person name="Detter J.C."/>
        </authorList>
    </citation>
    <scope>NUCLEOTIDE SEQUENCE [LARGE SCALE GENOMIC DNA]</scope>
    <source>
        <strain evidence="4">ATCC BAA-1237 / DSM 17374 / SPN1</strain>
    </source>
</reference>
<keyword evidence="4" id="KW-1185">Reference proteome</keyword>
<evidence type="ECO:0000256" key="1">
    <source>
        <dbReference type="ARBA" id="ARBA00023002"/>
    </source>
</evidence>
<name>F4GJ73_PARC1</name>
<evidence type="ECO:0000256" key="2">
    <source>
        <dbReference type="RuleBase" id="RU000363"/>
    </source>
</evidence>
<protein>
    <submittedName>
        <fullName evidence="3">3-oxoacyl-(Acyl-carrier-protein) reductase</fullName>
        <ecNumber evidence="3">1.1.1.100</ecNumber>
    </submittedName>
</protein>
<dbReference type="Gene3D" id="3.40.50.720">
    <property type="entry name" value="NAD(P)-binding Rossmann-like Domain"/>
    <property type="match status" value="1"/>
</dbReference>
<dbReference type="EMBL" id="CP002659">
    <property type="protein sequence ID" value="AEC01713.1"/>
    <property type="molecule type" value="Genomic_DNA"/>
</dbReference>
<dbReference type="HOGENOM" id="CLU_010194_1_0_12"/>